<dbReference type="AlphaFoldDB" id="A0A518HCC2"/>
<sequence length="92" mass="9018">MNDARPTPRQQLLAGAAIGALALAGSIGAREAGRARCEPAWGPIPGATAVGPIGFDVDPDPGPGATDPGPSGRPADAPAEPGGSARGRDRRS</sequence>
<evidence type="ECO:0000313" key="3">
    <source>
        <dbReference type="Proteomes" id="UP000317835"/>
    </source>
</evidence>
<dbReference type="KEGG" id="tpla:ElP_64630"/>
<dbReference type="EMBL" id="CP036426">
    <property type="protein sequence ID" value="QDV38508.1"/>
    <property type="molecule type" value="Genomic_DNA"/>
</dbReference>
<dbReference type="RefSeq" id="WP_145277047.1">
    <property type="nucleotide sequence ID" value="NZ_CP036426.1"/>
</dbReference>
<evidence type="ECO:0000313" key="2">
    <source>
        <dbReference type="EMBL" id="QDV38508.1"/>
    </source>
</evidence>
<protein>
    <submittedName>
        <fullName evidence="2">Uncharacterized protein</fullName>
    </submittedName>
</protein>
<reference evidence="2 3" key="1">
    <citation type="submission" date="2019-02" db="EMBL/GenBank/DDBJ databases">
        <title>Deep-cultivation of Planctomycetes and their phenomic and genomic characterization uncovers novel biology.</title>
        <authorList>
            <person name="Wiegand S."/>
            <person name="Jogler M."/>
            <person name="Boedeker C."/>
            <person name="Pinto D."/>
            <person name="Vollmers J."/>
            <person name="Rivas-Marin E."/>
            <person name="Kohn T."/>
            <person name="Peeters S.H."/>
            <person name="Heuer A."/>
            <person name="Rast P."/>
            <person name="Oberbeckmann S."/>
            <person name="Bunk B."/>
            <person name="Jeske O."/>
            <person name="Meyerdierks A."/>
            <person name="Storesund J.E."/>
            <person name="Kallscheuer N."/>
            <person name="Luecker S."/>
            <person name="Lage O.M."/>
            <person name="Pohl T."/>
            <person name="Merkel B.J."/>
            <person name="Hornburger P."/>
            <person name="Mueller R.-W."/>
            <person name="Bruemmer F."/>
            <person name="Labrenz M."/>
            <person name="Spormann A.M."/>
            <person name="Op den Camp H."/>
            <person name="Overmann J."/>
            <person name="Amann R."/>
            <person name="Jetten M.S.M."/>
            <person name="Mascher T."/>
            <person name="Medema M.H."/>
            <person name="Devos D.P."/>
            <person name="Kaster A.-K."/>
            <person name="Ovreas L."/>
            <person name="Rohde M."/>
            <person name="Galperin M.Y."/>
            <person name="Jogler C."/>
        </authorList>
    </citation>
    <scope>NUCLEOTIDE SEQUENCE [LARGE SCALE GENOMIC DNA]</scope>
    <source>
        <strain evidence="2 3">ElP</strain>
    </source>
</reference>
<evidence type="ECO:0000256" key="1">
    <source>
        <dbReference type="SAM" id="MobiDB-lite"/>
    </source>
</evidence>
<gene>
    <name evidence="2" type="ORF">ElP_64630</name>
</gene>
<feature type="region of interest" description="Disordered" evidence="1">
    <location>
        <begin position="47"/>
        <end position="92"/>
    </location>
</feature>
<proteinExistence type="predicted"/>
<dbReference type="Proteomes" id="UP000317835">
    <property type="component" value="Chromosome"/>
</dbReference>
<accession>A0A518HCC2</accession>
<name>A0A518HCC2_9BACT</name>
<keyword evidence="3" id="KW-1185">Reference proteome</keyword>
<feature type="compositionally biased region" description="Low complexity" evidence="1">
    <location>
        <begin position="63"/>
        <end position="72"/>
    </location>
</feature>
<organism evidence="2 3">
    <name type="scientific">Tautonia plasticadhaerens</name>
    <dbReference type="NCBI Taxonomy" id="2527974"/>
    <lineage>
        <taxon>Bacteria</taxon>
        <taxon>Pseudomonadati</taxon>
        <taxon>Planctomycetota</taxon>
        <taxon>Planctomycetia</taxon>
        <taxon>Isosphaerales</taxon>
        <taxon>Isosphaeraceae</taxon>
        <taxon>Tautonia</taxon>
    </lineage>
</organism>